<comment type="caution">
    <text evidence="1">The sequence shown here is derived from an EMBL/GenBank/DDBJ whole genome shotgun (WGS) entry which is preliminary data.</text>
</comment>
<evidence type="ECO:0000313" key="2">
    <source>
        <dbReference type="Proteomes" id="UP000589626"/>
    </source>
</evidence>
<gene>
    <name evidence="1" type="ORF">FHU40_001323</name>
</gene>
<dbReference type="Proteomes" id="UP000589626">
    <property type="component" value="Unassembled WGS sequence"/>
</dbReference>
<sequence>MNTSVPLDSPRQQLDALARTRADLSGADVPVWWTGDVYVNAPGEAYRHLFGFEGLNVARVVPTEDGYDLLSREIAFYQDPRTREVLDTWSNPWTGEEVRVCHVTNDPVNQRWTLETRWGPFRVPTTRLGDRICFNMDIPLAYPSPLPVAEFPDHSADDTYRALELFQFFTSAGALADESLTSVPCELSWARLSPWLPWMRMGDRPGGLVFHTRGVKLGSYDEVPETTRVQIDAHYPEYASAPEAWSEPNETSWTWFRRHLQGSPA</sequence>
<reference evidence="1 2" key="1">
    <citation type="submission" date="2020-08" db="EMBL/GenBank/DDBJ databases">
        <title>Sequencing the genomes of 1000 actinobacteria strains.</title>
        <authorList>
            <person name="Klenk H.-P."/>
        </authorList>
    </citation>
    <scope>NUCLEOTIDE SEQUENCE [LARGE SCALE GENOMIC DNA]</scope>
    <source>
        <strain evidence="1 2">DSM 105498</strain>
    </source>
</reference>
<organism evidence="1 2">
    <name type="scientific">Nocardioides soli</name>
    <dbReference type="NCBI Taxonomy" id="1036020"/>
    <lineage>
        <taxon>Bacteria</taxon>
        <taxon>Bacillati</taxon>
        <taxon>Actinomycetota</taxon>
        <taxon>Actinomycetes</taxon>
        <taxon>Propionibacteriales</taxon>
        <taxon>Nocardioidaceae</taxon>
        <taxon>Nocardioides</taxon>
    </lineage>
</organism>
<dbReference type="Pfam" id="PF08894">
    <property type="entry name" value="DUF1838"/>
    <property type="match status" value="1"/>
</dbReference>
<evidence type="ECO:0000313" key="1">
    <source>
        <dbReference type="EMBL" id="MBB3041522.1"/>
    </source>
</evidence>
<dbReference type="InterPro" id="IPR014990">
    <property type="entry name" value="DUF1838"/>
</dbReference>
<keyword evidence="2" id="KW-1185">Reference proteome</keyword>
<proteinExistence type="predicted"/>
<dbReference type="AlphaFoldDB" id="A0A7W4Z038"/>
<name>A0A7W4Z038_9ACTN</name>
<accession>A0A7W4Z038</accession>
<dbReference type="EMBL" id="JACHWR010000001">
    <property type="protein sequence ID" value="MBB3041522.1"/>
    <property type="molecule type" value="Genomic_DNA"/>
</dbReference>
<protein>
    <recommendedName>
        <fullName evidence="3">DUF1838 domain-containing protein</fullName>
    </recommendedName>
</protein>
<dbReference type="RefSeq" id="WP_183591412.1">
    <property type="nucleotide sequence ID" value="NZ_JACHWR010000001.1"/>
</dbReference>
<evidence type="ECO:0008006" key="3">
    <source>
        <dbReference type="Google" id="ProtNLM"/>
    </source>
</evidence>